<reference evidence="1" key="1">
    <citation type="submission" date="2018-08" db="EMBL/GenBank/DDBJ databases">
        <authorList>
            <consortium name="NARMS: The National Antimicrobial Resistance Monitoring System"/>
        </authorList>
    </citation>
    <scope>NUCLEOTIDE SEQUENCE</scope>
    <source>
        <strain evidence="1">CVM N17C647</strain>
    </source>
</reference>
<protein>
    <submittedName>
        <fullName evidence="1">Hydrogenase expression protein HypA</fullName>
    </submittedName>
</protein>
<organism evidence="1">
    <name type="scientific">Campylobacter jejuni</name>
    <dbReference type="NCBI Taxonomy" id="197"/>
    <lineage>
        <taxon>Bacteria</taxon>
        <taxon>Pseudomonadati</taxon>
        <taxon>Campylobacterota</taxon>
        <taxon>Epsilonproteobacteria</taxon>
        <taxon>Campylobacterales</taxon>
        <taxon>Campylobacteraceae</taxon>
        <taxon>Campylobacter</taxon>
    </lineage>
</organism>
<sequence>FWRTWLMCMEKTAAYWERKYSHLPRYTERILCYELRIGLTEIYENAVENDTETTEWLQNRCREILREYRQRKA</sequence>
<proteinExistence type="predicted"/>
<accession>A0A5T2A4F1</accession>
<evidence type="ECO:0000313" key="1">
    <source>
        <dbReference type="EMBL" id="EAL8965867.1"/>
    </source>
</evidence>
<dbReference type="EMBL" id="AACSEO010000066">
    <property type="protein sequence ID" value="EAL8965867.1"/>
    <property type="molecule type" value="Genomic_DNA"/>
</dbReference>
<name>A0A5T2A4F1_CAMJU</name>
<feature type="non-terminal residue" evidence="1">
    <location>
        <position position="1"/>
    </location>
</feature>
<comment type="caution">
    <text evidence="1">The sequence shown here is derived from an EMBL/GenBank/DDBJ whole genome shotgun (WGS) entry which is preliminary data.</text>
</comment>
<dbReference type="AlphaFoldDB" id="A0A5T2A4F1"/>
<gene>
    <name evidence="1" type="ORF">DYW28_09915</name>
</gene>
<dbReference type="Gene3D" id="3.90.1200.10">
    <property type="match status" value="1"/>
</dbReference>